<feature type="domain" description="CAAX prenyl protease 2/Lysostaphin resistance protein A-like" evidence="2">
    <location>
        <begin position="119"/>
        <end position="210"/>
    </location>
</feature>
<dbReference type="PANTHER" id="PTHR39430:SF1">
    <property type="entry name" value="PROTEASE"/>
    <property type="match status" value="1"/>
</dbReference>
<sequence>MKKISVITGKIILTLLIFVVLFSLGMMLLSMIGERNPLISRIFSMVSMIIAPFLTYAIFERKNKWRMGLQQSYAVKSTIQGLAVGILLISLSFLAIWLFNGLHINSIQYDTEILRGVSISFGLFVLVALSEEILFRGYIQGLLRNHYGENIAIIHSSILFALVHLMNPGILSTPFPLINIFLVGIFFAVTRELTGGIWLAIGFHLTWNFFQGNIYGLAVSGGKDSDTIISISSQGNSIISGGEFGAEGSILATVILLMACLVVIRKRKSKSAPLTF</sequence>
<protein>
    <recommendedName>
        <fullName evidence="2">CAAX prenyl protease 2/Lysostaphin resistance protein A-like domain-containing protein</fullName>
    </recommendedName>
</protein>
<keyword evidence="4" id="KW-1185">Reference proteome</keyword>
<dbReference type="STRING" id="494026.PGLA_21395"/>
<reference evidence="3 4" key="1">
    <citation type="submission" date="2016-03" db="EMBL/GenBank/DDBJ databases">
        <title>Draft genome sequence of Paenibacillus glacialis DSM 22343.</title>
        <authorList>
            <person name="Shin S.-K."/>
            <person name="Yi H."/>
        </authorList>
    </citation>
    <scope>NUCLEOTIDE SEQUENCE [LARGE SCALE GENOMIC DNA]</scope>
    <source>
        <strain evidence="3 4">DSM 22343</strain>
    </source>
</reference>
<name>A0A162LY53_9BACL</name>
<feature type="transmembrane region" description="Helical" evidence="1">
    <location>
        <begin position="197"/>
        <end position="218"/>
    </location>
</feature>
<evidence type="ECO:0000256" key="1">
    <source>
        <dbReference type="SAM" id="Phobius"/>
    </source>
</evidence>
<feature type="transmembrane region" description="Helical" evidence="1">
    <location>
        <begin position="12"/>
        <end position="32"/>
    </location>
</feature>
<dbReference type="RefSeq" id="WP_068536827.1">
    <property type="nucleotide sequence ID" value="NZ_LVJH01000058.1"/>
</dbReference>
<proteinExistence type="predicted"/>
<keyword evidence="1" id="KW-0472">Membrane</keyword>
<accession>A0A162LY53</accession>
<dbReference type="PANTHER" id="PTHR39430">
    <property type="entry name" value="MEMBRANE-ASSOCIATED PROTEASE-RELATED"/>
    <property type="match status" value="1"/>
</dbReference>
<feature type="transmembrane region" description="Helical" evidence="1">
    <location>
        <begin position="38"/>
        <end position="59"/>
    </location>
</feature>
<comment type="caution">
    <text evidence="3">The sequence shown here is derived from an EMBL/GenBank/DDBJ whole genome shotgun (WGS) entry which is preliminary data.</text>
</comment>
<feature type="transmembrane region" description="Helical" evidence="1">
    <location>
        <begin position="151"/>
        <end position="167"/>
    </location>
</feature>
<dbReference type="Proteomes" id="UP000076967">
    <property type="component" value="Unassembled WGS sequence"/>
</dbReference>
<feature type="transmembrane region" description="Helical" evidence="1">
    <location>
        <begin position="79"/>
        <end position="99"/>
    </location>
</feature>
<keyword evidence="1" id="KW-0812">Transmembrane</keyword>
<dbReference type="InterPro" id="IPR003675">
    <property type="entry name" value="Rce1/LyrA-like_dom"/>
</dbReference>
<feature type="transmembrane region" description="Helical" evidence="1">
    <location>
        <begin position="173"/>
        <end position="190"/>
    </location>
</feature>
<dbReference type="OrthoDB" id="324900at2"/>
<dbReference type="GO" id="GO:0080120">
    <property type="term" value="P:CAAX-box protein maturation"/>
    <property type="evidence" value="ECO:0007669"/>
    <property type="project" value="UniProtKB-ARBA"/>
</dbReference>
<evidence type="ECO:0000313" key="3">
    <source>
        <dbReference type="EMBL" id="OAB35983.1"/>
    </source>
</evidence>
<dbReference type="GO" id="GO:0004175">
    <property type="term" value="F:endopeptidase activity"/>
    <property type="evidence" value="ECO:0007669"/>
    <property type="project" value="UniProtKB-ARBA"/>
</dbReference>
<dbReference type="Pfam" id="PF02517">
    <property type="entry name" value="Rce1-like"/>
    <property type="match status" value="1"/>
</dbReference>
<dbReference type="EMBL" id="LVJH01000058">
    <property type="protein sequence ID" value="OAB35983.1"/>
    <property type="molecule type" value="Genomic_DNA"/>
</dbReference>
<evidence type="ECO:0000313" key="4">
    <source>
        <dbReference type="Proteomes" id="UP000076967"/>
    </source>
</evidence>
<evidence type="ECO:0000259" key="2">
    <source>
        <dbReference type="Pfam" id="PF02517"/>
    </source>
</evidence>
<feature type="transmembrane region" description="Helical" evidence="1">
    <location>
        <begin position="119"/>
        <end position="139"/>
    </location>
</feature>
<dbReference type="AlphaFoldDB" id="A0A162LY53"/>
<keyword evidence="1" id="KW-1133">Transmembrane helix</keyword>
<gene>
    <name evidence="3" type="ORF">PGLA_21395</name>
</gene>
<organism evidence="3 4">
    <name type="scientific">Paenibacillus glacialis</name>
    <dbReference type="NCBI Taxonomy" id="494026"/>
    <lineage>
        <taxon>Bacteria</taxon>
        <taxon>Bacillati</taxon>
        <taxon>Bacillota</taxon>
        <taxon>Bacilli</taxon>
        <taxon>Bacillales</taxon>
        <taxon>Paenibacillaceae</taxon>
        <taxon>Paenibacillus</taxon>
    </lineage>
</organism>
<feature type="transmembrane region" description="Helical" evidence="1">
    <location>
        <begin position="238"/>
        <end position="264"/>
    </location>
</feature>